<dbReference type="EMBL" id="CAJJDN010000103">
    <property type="protein sequence ID" value="CAD8113233.1"/>
    <property type="molecule type" value="Genomic_DNA"/>
</dbReference>
<evidence type="ECO:0000313" key="2">
    <source>
        <dbReference type="Proteomes" id="UP000692954"/>
    </source>
</evidence>
<comment type="caution">
    <text evidence="1">The sequence shown here is derived from an EMBL/GenBank/DDBJ whole genome shotgun (WGS) entry which is preliminary data.</text>
</comment>
<dbReference type="Proteomes" id="UP000692954">
    <property type="component" value="Unassembled WGS sequence"/>
</dbReference>
<sequence length="167" mass="19792">MLLLKDKKLQQNKIMNCFLGVQKYGILIREMNLNKVSKTQQLIYQRFLLFNIKRIIVCFQLGFNFLRIKNVLIKCKSNLFFSIVKLCSKNHSQKPNKKEKHCYIYQEQIQSLINSKVMDSQKTNILSQIFSNSSHQVIEVLAYNLIKIETLIQEPKMKDFCQNLLQQ</sequence>
<proteinExistence type="predicted"/>
<accession>A0A8S1QCM9</accession>
<dbReference type="AlphaFoldDB" id="A0A8S1QCM9"/>
<gene>
    <name evidence="1" type="ORF">PSON_ATCC_30995.1.T1030007</name>
</gene>
<name>A0A8S1QCM9_9CILI</name>
<organism evidence="1 2">
    <name type="scientific">Paramecium sonneborni</name>
    <dbReference type="NCBI Taxonomy" id="65129"/>
    <lineage>
        <taxon>Eukaryota</taxon>
        <taxon>Sar</taxon>
        <taxon>Alveolata</taxon>
        <taxon>Ciliophora</taxon>
        <taxon>Intramacronucleata</taxon>
        <taxon>Oligohymenophorea</taxon>
        <taxon>Peniculida</taxon>
        <taxon>Parameciidae</taxon>
        <taxon>Paramecium</taxon>
    </lineage>
</organism>
<reference evidence="1" key="1">
    <citation type="submission" date="2021-01" db="EMBL/GenBank/DDBJ databases">
        <authorList>
            <consortium name="Genoscope - CEA"/>
            <person name="William W."/>
        </authorList>
    </citation>
    <scope>NUCLEOTIDE SEQUENCE</scope>
</reference>
<keyword evidence="2" id="KW-1185">Reference proteome</keyword>
<protein>
    <submittedName>
        <fullName evidence="1">Uncharacterized protein</fullName>
    </submittedName>
</protein>
<evidence type="ECO:0000313" key="1">
    <source>
        <dbReference type="EMBL" id="CAD8113233.1"/>
    </source>
</evidence>